<dbReference type="Proteomes" id="UP000886998">
    <property type="component" value="Unassembled WGS sequence"/>
</dbReference>
<gene>
    <name evidence="1" type="ORF">TNIN_81121</name>
</gene>
<proteinExistence type="predicted"/>
<name>A0A8X6X692_9ARAC</name>
<comment type="caution">
    <text evidence="1">The sequence shown here is derived from an EMBL/GenBank/DDBJ whole genome shotgun (WGS) entry which is preliminary data.</text>
</comment>
<sequence>MPFHGAYLHVIGGHFGFTENAKHRHENDRKKSGHCQMNRLQNPIDRHPQDDVGTFRFLKILEKNCASKEDPQMIQVLFKPSSKAAFN</sequence>
<evidence type="ECO:0000313" key="2">
    <source>
        <dbReference type="Proteomes" id="UP000886998"/>
    </source>
</evidence>
<protein>
    <submittedName>
        <fullName evidence="1">Uncharacterized protein</fullName>
    </submittedName>
</protein>
<reference evidence="1" key="1">
    <citation type="submission" date="2020-08" db="EMBL/GenBank/DDBJ databases">
        <title>Multicomponent nature underlies the extraordinary mechanical properties of spider dragline silk.</title>
        <authorList>
            <person name="Kono N."/>
            <person name="Nakamura H."/>
            <person name="Mori M."/>
            <person name="Yoshida Y."/>
            <person name="Ohtoshi R."/>
            <person name="Malay A.D."/>
            <person name="Moran D.A.P."/>
            <person name="Tomita M."/>
            <person name="Numata K."/>
            <person name="Arakawa K."/>
        </authorList>
    </citation>
    <scope>NUCLEOTIDE SEQUENCE</scope>
</reference>
<evidence type="ECO:0000313" key="1">
    <source>
        <dbReference type="EMBL" id="GFY47783.1"/>
    </source>
</evidence>
<keyword evidence="2" id="KW-1185">Reference proteome</keyword>
<dbReference type="EMBL" id="BMAV01006101">
    <property type="protein sequence ID" value="GFY47783.1"/>
    <property type="molecule type" value="Genomic_DNA"/>
</dbReference>
<organism evidence="1 2">
    <name type="scientific">Trichonephila inaurata madagascariensis</name>
    <dbReference type="NCBI Taxonomy" id="2747483"/>
    <lineage>
        <taxon>Eukaryota</taxon>
        <taxon>Metazoa</taxon>
        <taxon>Ecdysozoa</taxon>
        <taxon>Arthropoda</taxon>
        <taxon>Chelicerata</taxon>
        <taxon>Arachnida</taxon>
        <taxon>Araneae</taxon>
        <taxon>Araneomorphae</taxon>
        <taxon>Entelegynae</taxon>
        <taxon>Araneoidea</taxon>
        <taxon>Nephilidae</taxon>
        <taxon>Trichonephila</taxon>
        <taxon>Trichonephila inaurata</taxon>
    </lineage>
</organism>
<accession>A0A8X6X692</accession>
<dbReference type="AlphaFoldDB" id="A0A8X6X692"/>